<reference evidence="7 8" key="1">
    <citation type="submission" date="2016-10" db="EMBL/GenBank/DDBJ databases">
        <authorList>
            <person name="de Groot N.N."/>
        </authorList>
    </citation>
    <scope>NUCLEOTIDE SEQUENCE [LARGE SCALE GENOMIC DNA]</scope>
    <source>
        <strain evidence="7 8">DSM 2895</strain>
    </source>
</reference>
<gene>
    <name evidence="7" type="ORF">SAMN04487909_11312</name>
</gene>
<feature type="transmembrane region" description="Helical" evidence="5">
    <location>
        <begin position="94"/>
        <end position="113"/>
    </location>
</feature>
<dbReference type="Gene3D" id="1.20.1740.10">
    <property type="entry name" value="Amino acid/polyamine transporter I"/>
    <property type="match status" value="1"/>
</dbReference>
<keyword evidence="2 5" id="KW-0812">Transmembrane</keyword>
<dbReference type="GO" id="GO:0016020">
    <property type="term" value="C:membrane"/>
    <property type="evidence" value="ECO:0007669"/>
    <property type="project" value="UniProtKB-SubCell"/>
</dbReference>
<sequence>MDIQMEQKSEATFGYKQELKRALTFRDLLVYGLIFMVPIAPFGIYGQVAQGSGGMVALTYLIGMVGMIFTALSYARMSEAFPIAGSVYSYAQRAMNPSIGFFAGWVILLDYILTPSLLYRCYLSASALLRLRKEWGTVLR</sequence>
<comment type="subcellular location">
    <subcellularLocation>
        <location evidence="1">Membrane</location>
        <topology evidence="1">Multi-pass membrane protein</topology>
    </subcellularLocation>
</comment>
<dbReference type="Proteomes" id="UP000182836">
    <property type="component" value="Unassembled WGS sequence"/>
</dbReference>
<accession>A0A1G8RKG1</accession>
<feature type="transmembrane region" description="Helical" evidence="5">
    <location>
        <begin position="28"/>
        <end position="48"/>
    </location>
</feature>
<name>A0A1G8RKG1_ANEMI</name>
<evidence type="ECO:0000259" key="6">
    <source>
        <dbReference type="Pfam" id="PF00324"/>
    </source>
</evidence>
<keyword evidence="3 5" id="KW-1133">Transmembrane helix</keyword>
<dbReference type="EMBL" id="FNED01000013">
    <property type="protein sequence ID" value="SDJ16850.1"/>
    <property type="molecule type" value="Genomic_DNA"/>
</dbReference>
<dbReference type="InterPro" id="IPR004841">
    <property type="entry name" value="AA-permease/SLC12A_dom"/>
</dbReference>
<dbReference type="AlphaFoldDB" id="A0A1G8RKG1"/>
<evidence type="ECO:0000256" key="5">
    <source>
        <dbReference type="SAM" id="Phobius"/>
    </source>
</evidence>
<protein>
    <submittedName>
        <fullName evidence="7">Amino acid permease</fullName>
    </submittedName>
</protein>
<dbReference type="Pfam" id="PF00324">
    <property type="entry name" value="AA_permease"/>
    <property type="match status" value="1"/>
</dbReference>
<evidence type="ECO:0000313" key="8">
    <source>
        <dbReference type="Proteomes" id="UP000182836"/>
    </source>
</evidence>
<keyword evidence="4 5" id="KW-0472">Membrane</keyword>
<evidence type="ECO:0000256" key="2">
    <source>
        <dbReference type="ARBA" id="ARBA00022692"/>
    </source>
</evidence>
<proteinExistence type="predicted"/>
<evidence type="ECO:0000256" key="3">
    <source>
        <dbReference type="ARBA" id="ARBA00022989"/>
    </source>
</evidence>
<organism evidence="7 8">
    <name type="scientific">Aneurinibacillus migulanus</name>
    <name type="common">Bacillus migulanus</name>
    <dbReference type="NCBI Taxonomy" id="47500"/>
    <lineage>
        <taxon>Bacteria</taxon>
        <taxon>Bacillati</taxon>
        <taxon>Bacillota</taxon>
        <taxon>Bacilli</taxon>
        <taxon>Bacillales</taxon>
        <taxon>Paenibacillaceae</taxon>
        <taxon>Aneurinibacillus group</taxon>
        <taxon>Aneurinibacillus</taxon>
    </lineage>
</organism>
<evidence type="ECO:0000313" key="7">
    <source>
        <dbReference type="EMBL" id="SDJ16850.1"/>
    </source>
</evidence>
<dbReference type="PANTHER" id="PTHR42770:SF16">
    <property type="entry name" value="AMINO ACID PERMEASE"/>
    <property type="match status" value="1"/>
</dbReference>
<dbReference type="GO" id="GO:0055085">
    <property type="term" value="P:transmembrane transport"/>
    <property type="evidence" value="ECO:0007669"/>
    <property type="project" value="InterPro"/>
</dbReference>
<dbReference type="GeneID" id="87589400"/>
<dbReference type="InterPro" id="IPR050367">
    <property type="entry name" value="APC_superfamily"/>
</dbReference>
<feature type="transmembrane region" description="Helical" evidence="5">
    <location>
        <begin position="54"/>
        <end position="74"/>
    </location>
</feature>
<dbReference type="RefSeq" id="WP_074715112.1">
    <property type="nucleotide sequence ID" value="NZ_BJOA01000262.1"/>
</dbReference>
<evidence type="ECO:0000256" key="4">
    <source>
        <dbReference type="ARBA" id="ARBA00023136"/>
    </source>
</evidence>
<evidence type="ECO:0000256" key="1">
    <source>
        <dbReference type="ARBA" id="ARBA00004141"/>
    </source>
</evidence>
<feature type="domain" description="Amino acid permease/ SLC12A" evidence="6">
    <location>
        <begin position="42"/>
        <end position="113"/>
    </location>
</feature>
<dbReference type="PANTHER" id="PTHR42770">
    <property type="entry name" value="AMINO ACID TRANSPORTER-RELATED"/>
    <property type="match status" value="1"/>
</dbReference>